<feature type="chain" id="PRO_5046089969" description="histidine kinase" evidence="11">
    <location>
        <begin position="40"/>
        <end position="989"/>
    </location>
</feature>
<dbReference type="SUPFAM" id="SSF55785">
    <property type="entry name" value="PYP-like sensor domain (PAS domain)"/>
    <property type="match status" value="1"/>
</dbReference>
<evidence type="ECO:0000313" key="16">
    <source>
        <dbReference type="Proteomes" id="UP000737171"/>
    </source>
</evidence>
<dbReference type="Proteomes" id="UP000737171">
    <property type="component" value="Unassembled WGS sequence"/>
</dbReference>
<keyword evidence="3 9" id="KW-0597">Phosphoprotein</keyword>
<dbReference type="SUPFAM" id="SSF52172">
    <property type="entry name" value="CheY-like"/>
    <property type="match status" value="1"/>
</dbReference>
<dbReference type="InterPro" id="IPR011990">
    <property type="entry name" value="TPR-like_helical_dom_sf"/>
</dbReference>
<dbReference type="EC" id="2.7.13.3" evidence="2"/>
<comment type="caution">
    <text evidence="15">The sequence shown here is derived from an EMBL/GenBank/DDBJ whole genome shotgun (WGS) entry which is preliminary data.</text>
</comment>
<dbReference type="PANTHER" id="PTHR43065:SF10">
    <property type="entry name" value="PEROXIDE STRESS-ACTIVATED HISTIDINE KINASE MAK3"/>
    <property type="match status" value="1"/>
</dbReference>
<dbReference type="PROSITE" id="PS50112">
    <property type="entry name" value="PAS"/>
    <property type="match status" value="1"/>
</dbReference>
<keyword evidence="4" id="KW-0808">Transferase</keyword>
<dbReference type="SUPFAM" id="SSF55874">
    <property type="entry name" value="ATPase domain of HSP90 chaperone/DNA topoisomerase II/histidine kinase"/>
    <property type="match status" value="1"/>
</dbReference>
<dbReference type="InterPro" id="IPR035965">
    <property type="entry name" value="PAS-like_dom_sf"/>
</dbReference>
<dbReference type="EMBL" id="JABRWJ010000002">
    <property type="protein sequence ID" value="NRF66943.1"/>
    <property type="molecule type" value="Genomic_DNA"/>
</dbReference>
<dbReference type="Pfam" id="PF00512">
    <property type="entry name" value="HisKA"/>
    <property type="match status" value="1"/>
</dbReference>
<dbReference type="Gene3D" id="3.40.50.2300">
    <property type="match status" value="1"/>
</dbReference>
<dbReference type="InterPro" id="IPR011006">
    <property type="entry name" value="CheY-like_superfamily"/>
</dbReference>
<reference evidence="15 16" key="1">
    <citation type="submission" date="2020-05" db="EMBL/GenBank/DDBJ databases">
        <title>Aquincola sp. isolate from soil.</title>
        <authorList>
            <person name="Han J."/>
            <person name="Kim D.-U."/>
        </authorList>
    </citation>
    <scope>NUCLEOTIDE SEQUENCE [LARGE SCALE GENOMIC DNA]</scope>
    <source>
        <strain evidence="15 16">S2</strain>
    </source>
</reference>
<comment type="catalytic activity">
    <reaction evidence="1">
        <text>ATP + protein L-histidine = ADP + protein N-phospho-L-histidine.</text>
        <dbReference type="EC" id="2.7.13.3"/>
    </reaction>
</comment>
<dbReference type="Pfam" id="PF00072">
    <property type="entry name" value="Response_reg"/>
    <property type="match status" value="1"/>
</dbReference>
<dbReference type="Gene3D" id="3.30.450.20">
    <property type="entry name" value="PAS domain"/>
    <property type="match status" value="1"/>
</dbReference>
<dbReference type="SUPFAM" id="SSF47384">
    <property type="entry name" value="Homodimeric domain of signal transducing histidine kinase"/>
    <property type="match status" value="1"/>
</dbReference>
<evidence type="ECO:0000256" key="10">
    <source>
        <dbReference type="SAM" id="Phobius"/>
    </source>
</evidence>
<keyword evidence="16" id="KW-1185">Reference proteome</keyword>
<evidence type="ECO:0000256" key="8">
    <source>
        <dbReference type="ARBA" id="ARBA00023012"/>
    </source>
</evidence>
<dbReference type="Gene3D" id="1.25.40.10">
    <property type="entry name" value="Tetratricopeptide repeat domain"/>
    <property type="match status" value="2"/>
</dbReference>
<evidence type="ECO:0000256" key="2">
    <source>
        <dbReference type="ARBA" id="ARBA00012438"/>
    </source>
</evidence>
<organism evidence="15 16">
    <name type="scientific">Pseudaquabacterium terrae</name>
    <dbReference type="NCBI Taxonomy" id="2732868"/>
    <lineage>
        <taxon>Bacteria</taxon>
        <taxon>Pseudomonadati</taxon>
        <taxon>Pseudomonadota</taxon>
        <taxon>Betaproteobacteria</taxon>
        <taxon>Burkholderiales</taxon>
        <taxon>Sphaerotilaceae</taxon>
        <taxon>Pseudaquabacterium</taxon>
    </lineage>
</organism>
<evidence type="ECO:0000256" key="3">
    <source>
        <dbReference type="ARBA" id="ARBA00022553"/>
    </source>
</evidence>
<dbReference type="InterPro" id="IPR036097">
    <property type="entry name" value="HisK_dim/P_sf"/>
</dbReference>
<dbReference type="InterPro" id="IPR004358">
    <property type="entry name" value="Sig_transdc_His_kin-like_C"/>
</dbReference>
<dbReference type="NCBIfam" id="TIGR00229">
    <property type="entry name" value="sensory_box"/>
    <property type="match status" value="1"/>
</dbReference>
<evidence type="ECO:0000259" key="14">
    <source>
        <dbReference type="PROSITE" id="PS50112"/>
    </source>
</evidence>
<feature type="signal peptide" evidence="11">
    <location>
        <begin position="1"/>
        <end position="39"/>
    </location>
</feature>
<keyword evidence="10" id="KW-0812">Transmembrane</keyword>
<dbReference type="SMART" id="SM00388">
    <property type="entry name" value="HisKA"/>
    <property type="match status" value="1"/>
</dbReference>
<feature type="domain" description="Response regulatory" evidence="13">
    <location>
        <begin position="855"/>
        <end position="971"/>
    </location>
</feature>
<dbReference type="Pfam" id="PF00989">
    <property type="entry name" value="PAS"/>
    <property type="match status" value="1"/>
</dbReference>
<dbReference type="PANTHER" id="PTHR43065">
    <property type="entry name" value="SENSOR HISTIDINE KINASE"/>
    <property type="match status" value="1"/>
</dbReference>
<evidence type="ECO:0000256" key="7">
    <source>
        <dbReference type="ARBA" id="ARBA00022840"/>
    </source>
</evidence>
<dbReference type="SMART" id="SM00448">
    <property type="entry name" value="REC"/>
    <property type="match status" value="1"/>
</dbReference>
<dbReference type="InterPro" id="IPR005467">
    <property type="entry name" value="His_kinase_dom"/>
</dbReference>
<dbReference type="Pfam" id="PF02518">
    <property type="entry name" value="HATPase_c"/>
    <property type="match status" value="1"/>
</dbReference>
<feature type="transmembrane region" description="Helical" evidence="10">
    <location>
        <begin position="435"/>
        <end position="455"/>
    </location>
</feature>
<evidence type="ECO:0000256" key="1">
    <source>
        <dbReference type="ARBA" id="ARBA00000085"/>
    </source>
</evidence>
<dbReference type="SUPFAM" id="SSF48452">
    <property type="entry name" value="TPR-like"/>
    <property type="match status" value="1"/>
</dbReference>
<keyword evidence="6" id="KW-0418">Kinase</keyword>
<evidence type="ECO:0000256" key="5">
    <source>
        <dbReference type="ARBA" id="ARBA00022741"/>
    </source>
</evidence>
<protein>
    <recommendedName>
        <fullName evidence="2">histidine kinase</fullName>
        <ecNumber evidence="2">2.7.13.3</ecNumber>
    </recommendedName>
</protein>
<name>A0ABX2EEA1_9BURK</name>
<dbReference type="CDD" id="cd00082">
    <property type="entry name" value="HisKA"/>
    <property type="match status" value="1"/>
</dbReference>
<dbReference type="Gene3D" id="1.10.287.130">
    <property type="match status" value="1"/>
</dbReference>
<evidence type="ECO:0000256" key="9">
    <source>
        <dbReference type="PROSITE-ProRule" id="PRU00169"/>
    </source>
</evidence>
<evidence type="ECO:0000313" key="15">
    <source>
        <dbReference type="EMBL" id="NRF66943.1"/>
    </source>
</evidence>
<sequence>MSTLPHPARAWISRRWCLQTLLAAALVGCLALAAASARAGTADEIERAAAHDPRATAAEAQAALAAARTRQDAAAMLLALRRMIKVRADIDETAGTRALIGEALALAEQRQDNDAQAELLLGDAMISHVLGEGASTDARFAHAVAFAERTQQPFHLARALVQHARWHDRQGRSAEAMAHLNRAYTIAQREGDRYAMSRVMNGVAGALGHLDRMTQSNAGEAIGRYRAALELVDTGVYRTYAVRLWHNLAGVLASQGDVAEARGIVERALVMADQLAYTEMQSFLLALLVDLELKQDRPAQALEALGRTAVQRGTALPATLRFRLTMARADALSRLGERAGSLEALDAGHKILAALATARWAVRYHENAAAIHARLGDYEEAWRATGRLREAEKAVLTANSTAAVAELRTRFDLERKEYENSLLRARERESEARRVMLIVALVASITLFGGLALMWRLRLQRRLRAANALKAAVIDHAMEAIVTADAAGTIVDFNPAAELMFGLPRAQAIGRSSALLLPEADGERQRALLARLQRGDAAPLLGRRWTLNARRADGREFPIEAVLWRSEVDGAVHYTASARDVTEQHRSAELIERQRNELRQSEKLTTMGSLLAGVAHELNNPLAVVMGRASLLEEMCAQMPTGGPLQAEAQRVREAALRCSRIVRTFLNMARQRSAARGEVQLNDVVQGAAEMLGYVLRTHAIRVELKLAPGLPSVWGDGDQLGQVVLNLFVNAQQAMSGSDGPRELTIETGHSAGPHRSGRHLWLRVADTGPGVPADVAERIFMPFFTTKSEGVGTGMGLAVSQAIAREHGGELELEASARGASFLFWLPLEATTPPRPPVPAQPVAAEVPEGARVLVVDDEPELADVMRSMLESAGYEVTTAESGEVAIEMLQLASFDAVVSDLRMPDTDGAALWRAVKAHAPQLAERMLFVTGDTLSLDATRLLAETGCQALEKPFSAADLVGKLRGLRVTAQRRDEREGVGSATPS</sequence>
<dbReference type="InterPro" id="IPR000014">
    <property type="entry name" value="PAS"/>
</dbReference>
<dbReference type="CDD" id="cd00130">
    <property type="entry name" value="PAS"/>
    <property type="match status" value="1"/>
</dbReference>
<dbReference type="InterPro" id="IPR001789">
    <property type="entry name" value="Sig_transdc_resp-reg_receiver"/>
</dbReference>
<keyword evidence="8" id="KW-0902">Two-component regulatory system</keyword>
<keyword evidence="11" id="KW-0732">Signal</keyword>
<keyword evidence="10" id="KW-1133">Transmembrane helix</keyword>
<keyword evidence="5" id="KW-0547">Nucleotide-binding</keyword>
<feature type="modified residue" description="4-aspartylphosphate" evidence="9">
    <location>
        <position position="904"/>
    </location>
</feature>
<dbReference type="PROSITE" id="PS50110">
    <property type="entry name" value="RESPONSE_REGULATORY"/>
    <property type="match status" value="1"/>
</dbReference>
<evidence type="ECO:0000259" key="13">
    <source>
        <dbReference type="PROSITE" id="PS50110"/>
    </source>
</evidence>
<dbReference type="RefSeq" id="WP_173122036.1">
    <property type="nucleotide sequence ID" value="NZ_JABRWJ010000002.1"/>
</dbReference>
<dbReference type="PRINTS" id="PR00344">
    <property type="entry name" value="BCTRLSENSOR"/>
</dbReference>
<dbReference type="InterPro" id="IPR036890">
    <property type="entry name" value="HATPase_C_sf"/>
</dbReference>
<evidence type="ECO:0000259" key="12">
    <source>
        <dbReference type="PROSITE" id="PS50109"/>
    </source>
</evidence>
<dbReference type="InterPro" id="IPR003594">
    <property type="entry name" value="HATPase_dom"/>
</dbReference>
<feature type="domain" description="PAS" evidence="14">
    <location>
        <begin position="466"/>
        <end position="535"/>
    </location>
</feature>
<dbReference type="PROSITE" id="PS51318">
    <property type="entry name" value="TAT"/>
    <property type="match status" value="1"/>
</dbReference>
<dbReference type="SMART" id="SM00387">
    <property type="entry name" value="HATPase_c"/>
    <property type="match status" value="1"/>
</dbReference>
<accession>A0ABX2EEA1</accession>
<keyword evidence="7" id="KW-0067">ATP-binding</keyword>
<dbReference type="SMART" id="SM00091">
    <property type="entry name" value="PAS"/>
    <property type="match status" value="1"/>
</dbReference>
<dbReference type="CDD" id="cd00156">
    <property type="entry name" value="REC"/>
    <property type="match status" value="1"/>
</dbReference>
<dbReference type="Gene3D" id="3.30.565.10">
    <property type="entry name" value="Histidine kinase-like ATPase, C-terminal domain"/>
    <property type="match status" value="1"/>
</dbReference>
<evidence type="ECO:0000256" key="6">
    <source>
        <dbReference type="ARBA" id="ARBA00022777"/>
    </source>
</evidence>
<keyword evidence="10" id="KW-0472">Membrane</keyword>
<dbReference type="InterPro" id="IPR003661">
    <property type="entry name" value="HisK_dim/P_dom"/>
</dbReference>
<dbReference type="InterPro" id="IPR013767">
    <property type="entry name" value="PAS_fold"/>
</dbReference>
<gene>
    <name evidence="15" type="ORF">HLB44_08105</name>
</gene>
<dbReference type="PROSITE" id="PS50109">
    <property type="entry name" value="HIS_KIN"/>
    <property type="match status" value="1"/>
</dbReference>
<evidence type="ECO:0000256" key="4">
    <source>
        <dbReference type="ARBA" id="ARBA00022679"/>
    </source>
</evidence>
<feature type="domain" description="Histidine kinase" evidence="12">
    <location>
        <begin position="613"/>
        <end position="833"/>
    </location>
</feature>
<proteinExistence type="predicted"/>
<dbReference type="InterPro" id="IPR006311">
    <property type="entry name" value="TAT_signal"/>
</dbReference>
<evidence type="ECO:0000256" key="11">
    <source>
        <dbReference type="SAM" id="SignalP"/>
    </source>
</evidence>